<evidence type="ECO:0000313" key="2">
    <source>
        <dbReference type="EMBL" id="ELR47797.1"/>
    </source>
</evidence>
<proteinExistence type="predicted"/>
<name>L8HXN9_9CETA</name>
<protein>
    <submittedName>
        <fullName evidence="2">Uncharacterized protein</fullName>
    </submittedName>
</protein>
<feature type="region of interest" description="Disordered" evidence="1">
    <location>
        <begin position="1"/>
        <end position="38"/>
    </location>
</feature>
<feature type="compositionally biased region" description="Basic residues" evidence="1">
    <location>
        <begin position="1"/>
        <end position="14"/>
    </location>
</feature>
<accession>L8HXN9</accession>
<dbReference type="EMBL" id="JH882957">
    <property type="protein sequence ID" value="ELR47797.1"/>
    <property type="molecule type" value="Genomic_DNA"/>
</dbReference>
<feature type="non-terminal residue" evidence="2">
    <location>
        <position position="110"/>
    </location>
</feature>
<dbReference type="Proteomes" id="UP000011080">
    <property type="component" value="Unassembled WGS sequence"/>
</dbReference>
<evidence type="ECO:0000313" key="3">
    <source>
        <dbReference type="Proteomes" id="UP000011080"/>
    </source>
</evidence>
<sequence length="110" mass="12276">PRRWSCGLSKKKRTFPTGRSWRKEGPALPPPLPSGRQHRSLRAGQVLHLDGAGGDGEADVLVMLRRLIGRQVKGTLGWRVRVAVPATPTLGGCPRGLEVWWLWLLLLWLL</sequence>
<organism evidence="2 3">
    <name type="scientific">Bos mutus</name>
    <name type="common">wild yak</name>
    <dbReference type="NCBI Taxonomy" id="72004"/>
    <lineage>
        <taxon>Eukaryota</taxon>
        <taxon>Metazoa</taxon>
        <taxon>Chordata</taxon>
        <taxon>Craniata</taxon>
        <taxon>Vertebrata</taxon>
        <taxon>Euteleostomi</taxon>
        <taxon>Mammalia</taxon>
        <taxon>Eutheria</taxon>
        <taxon>Laurasiatheria</taxon>
        <taxon>Artiodactyla</taxon>
        <taxon>Ruminantia</taxon>
        <taxon>Pecora</taxon>
        <taxon>Bovidae</taxon>
        <taxon>Bovinae</taxon>
        <taxon>Bos</taxon>
    </lineage>
</organism>
<gene>
    <name evidence="2" type="ORF">M91_17637</name>
</gene>
<evidence type="ECO:0000256" key="1">
    <source>
        <dbReference type="SAM" id="MobiDB-lite"/>
    </source>
</evidence>
<feature type="non-terminal residue" evidence="2">
    <location>
        <position position="1"/>
    </location>
</feature>
<reference evidence="2 3" key="1">
    <citation type="journal article" date="2012" name="Nat. Genet.">
        <title>The yak genome and adaptation to life at high altitude.</title>
        <authorList>
            <person name="Qiu Q."/>
            <person name="Zhang G."/>
            <person name="Ma T."/>
            <person name="Qian W."/>
            <person name="Wang J."/>
            <person name="Ye Z."/>
            <person name="Cao C."/>
            <person name="Hu Q."/>
            <person name="Kim J."/>
            <person name="Larkin D.M."/>
            <person name="Auvil L."/>
            <person name="Capitanu B."/>
            <person name="Ma J."/>
            <person name="Lewin H.A."/>
            <person name="Qian X."/>
            <person name="Lang Y."/>
            <person name="Zhou R."/>
            <person name="Wang L."/>
            <person name="Wang K."/>
            <person name="Xia J."/>
            <person name="Liao S."/>
            <person name="Pan S."/>
            <person name="Lu X."/>
            <person name="Hou H."/>
            <person name="Wang Y."/>
            <person name="Zang X."/>
            <person name="Yin Y."/>
            <person name="Ma H."/>
            <person name="Zhang J."/>
            <person name="Wang Z."/>
            <person name="Zhang Y."/>
            <person name="Zhang D."/>
            <person name="Yonezawa T."/>
            <person name="Hasegawa M."/>
            <person name="Zhong Y."/>
            <person name="Liu W."/>
            <person name="Zhang Y."/>
            <person name="Huang Z."/>
            <person name="Zhang S."/>
            <person name="Long R."/>
            <person name="Yang H."/>
            <person name="Wang J."/>
            <person name="Lenstra J.A."/>
            <person name="Cooper D.N."/>
            <person name="Wu Y."/>
            <person name="Wang J."/>
            <person name="Shi P."/>
            <person name="Wang J."/>
            <person name="Liu J."/>
        </authorList>
    </citation>
    <scope>NUCLEOTIDE SEQUENCE [LARGE SCALE GENOMIC DNA]</scope>
    <source>
        <strain evidence="3">yakQH1</strain>
    </source>
</reference>
<dbReference type="AlphaFoldDB" id="L8HXN9"/>